<organism evidence="9 10">
    <name type="scientific">Lentibacillus juripiscarius</name>
    <dbReference type="NCBI Taxonomy" id="257446"/>
    <lineage>
        <taxon>Bacteria</taxon>
        <taxon>Bacillati</taxon>
        <taxon>Bacillota</taxon>
        <taxon>Bacilli</taxon>
        <taxon>Bacillales</taxon>
        <taxon>Bacillaceae</taxon>
        <taxon>Lentibacillus</taxon>
    </lineage>
</organism>
<dbReference type="Pfam" id="PF00364">
    <property type="entry name" value="Biotin_lipoyl"/>
    <property type="match status" value="1"/>
</dbReference>
<comment type="similarity">
    <text evidence="2 6">Belongs to the 2-oxoacid dehydrogenase family.</text>
</comment>
<keyword evidence="10" id="KW-1185">Reference proteome</keyword>
<evidence type="ECO:0000259" key="7">
    <source>
        <dbReference type="PROSITE" id="PS50968"/>
    </source>
</evidence>
<dbReference type="SUPFAM" id="SSF52777">
    <property type="entry name" value="CoA-dependent acyltransferases"/>
    <property type="match status" value="1"/>
</dbReference>
<dbReference type="Gene3D" id="4.10.320.10">
    <property type="entry name" value="E3-binding domain"/>
    <property type="match status" value="1"/>
</dbReference>
<keyword evidence="5 6" id="KW-0012">Acyltransferase</keyword>
<dbReference type="CDD" id="cd06849">
    <property type="entry name" value="lipoyl_domain"/>
    <property type="match status" value="1"/>
</dbReference>
<dbReference type="PANTHER" id="PTHR43178">
    <property type="entry name" value="DIHYDROLIPOAMIDE ACETYLTRANSFERASE COMPONENT OF PYRUVATE DEHYDROGENASE COMPLEX"/>
    <property type="match status" value="1"/>
</dbReference>
<dbReference type="PROSITE" id="PS51826">
    <property type="entry name" value="PSBD"/>
    <property type="match status" value="1"/>
</dbReference>
<dbReference type="PANTHER" id="PTHR43178:SF5">
    <property type="entry name" value="LIPOAMIDE ACYLTRANSFERASE COMPONENT OF BRANCHED-CHAIN ALPHA-KETO ACID DEHYDROGENASE COMPLEX, MITOCHONDRIAL"/>
    <property type="match status" value="1"/>
</dbReference>
<keyword evidence="3 6" id="KW-0808">Transferase</keyword>
<evidence type="ECO:0000256" key="5">
    <source>
        <dbReference type="ARBA" id="ARBA00023315"/>
    </source>
</evidence>
<protein>
    <recommendedName>
        <fullName evidence="6">Dihydrolipoamide acetyltransferase component of pyruvate dehydrogenase complex</fullName>
        <ecNumber evidence="6">2.3.1.-</ecNumber>
    </recommendedName>
</protein>
<comment type="caution">
    <text evidence="9">The sequence shown here is derived from an EMBL/GenBank/DDBJ whole genome shotgun (WGS) entry which is preliminary data.</text>
</comment>
<feature type="domain" description="Peripheral subunit-binding (PSBD)" evidence="8">
    <location>
        <begin position="129"/>
        <end position="166"/>
    </location>
</feature>
<evidence type="ECO:0000256" key="2">
    <source>
        <dbReference type="ARBA" id="ARBA00007317"/>
    </source>
</evidence>
<dbReference type="GO" id="GO:0016746">
    <property type="term" value="F:acyltransferase activity"/>
    <property type="evidence" value="ECO:0007669"/>
    <property type="project" value="UniProtKB-KW"/>
</dbReference>
<dbReference type="Proteomes" id="UP001597502">
    <property type="component" value="Unassembled WGS sequence"/>
</dbReference>
<evidence type="ECO:0000256" key="1">
    <source>
        <dbReference type="ARBA" id="ARBA00001938"/>
    </source>
</evidence>
<dbReference type="PROSITE" id="PS00189">
    <property type="entry name" value="LIPOYL"/>
    <property type="match status" value="1"/>
</dbReference>
<dbReference type="PROSITE" id="PS50968">
    <property type="entry name" value="BIOTINYL_LIPOYL"/>
    <property type="match status" value="1"/>
</dbReference>
<dbReference type="InterPro" id="IPR003016">
    <property type="entry name" value="2-oxoA_DH_lipoyl-BS"/>
</dbReference>
<dbReference type="InterPro" id="IPR011053">
    <property type="entry name" value="Single_hybrid_motif"/>
</dbReference>
<dbReference type="Gene3D" id="2.40.50.100">
    <property type="match status" value="1"/>
</dbReference>
<dbReference type="InterPro" id="IPR023213">
    <property type="entry name" value="CAT-like_dom_sf"/>
</dbReference>
<gene>
    <name evidence="9" type="ORF">ACFSUO_01875</name>
</gene>
<dbReference type="SUPFAM" id="SSF47005">
    <property type="entry name" value="Peripheral subunit-binding domain of 2-oxo acid dehydrogenase complex"/>
    <property type="match status" value="1"/>
</dbReference>
<dbReference type="Pfam" id="PF00198">
    <property type="entry name" value="2-oxoacid_dh"/>
    <property type="match status" value="1"/>
</dbReference>
<dbReference type="InterPro" id="IPR000089">
    <property type="entry name" value="Biotin_lipoyl"/>
</dbReference>
<dbReference type="Gene3D" id="3.30.559.10">
    <property type="entry name" value="Chloramphenicol acetyltransferase-like domain"/>
    <property type="match status" value="1"/>
</dbReference>
<dbReference type="InterPro" id="IPR050743">
    <property type="entry name" value="2-oxoacid_DH_E2_comp"/>
</dbReference>
<comment type="cofactor">
    <cofactor evidence="1 6">
        <name>(R)-lipoate</name>
        <dbReference type="ChEBI" id="CHEBI:83088"/>
    </cofactor>
</comment>
<dbReference type="Pfam" id="PF02817">
    <property type="entry name" value="E3_binding"/>
    <property type="match status" value="1"/>
</dbReference>
<dbReference type="EMBL" id="JBHUNA010000003">
    <property type="protein sequence ID" value="MFD2759736.1"/>
    <property type="molecule type" value="Genomic_DNA"/>
</dbReference>
<keyword evidence="4 6" id="KW-0450">Lipoyl</keyword>
<dbReference type="InterPro" id="IPR001078">
    <property type="entry name" value="2-oxoacid_DH_actylTfrase"/>
</dbReference>
<accession>A0ABW5V1A1</accession>
<reference evidence="10" key="1">
    <citation type="journal article" date="2019" name="Int. J. Syst. Evol. Microbiol.">
        <title>The Global Catalogue of Microorganisms (GCM) 10K type strain sequencing project: providing services to taxonomists for standard genome sequencing and annotation.</title>
        <authorList>
            <consortium name="The Broad Institute Genomics Platform"/>
            <consortium name="The Broad Institute Genome Sequencing Center for Infectious Disease"/>
            <person name="Wu L."/>
            <person name="Ma J."/>
        </authorList>
    </citation>
    <scope>NUCLEOTIDE SEQUENCE [LARGE SCALE GENOMIC DNA]</scope>
    <source>
        <strain evidence="10">TISTR 1535</strain>
    </source>
</reference>
<feature type="domain" description="Lipoyl-binding" evidence="7">
    <location>
        <begin position="2"/>
        <end position="77"/>
    </location>
</feature>
<dbReference type="SUPFAM" id="SSF51230">
    <property type="entry name" value="Single hybrid motif"/>
    <property type="match status" value="1"/>
</dbReference>
<evidence type="ECO:0000259" key="8">
    <source>
        <dbReference type="PROSITE" id="PS51826"/>
    </source>
</evidence>
<evidence type="ECO:0000313" key="9">
    <source>
        <dbReference type="EMBL" id="MFD2759736.1"/>
    </source>
</evidence>
<dbReference type="RefSeq" id="WP_382390504.1">
    <property type="nucleotide sequence ID" value="NZ_JBHUNA010000003.1"/>
</dbReference>
<proteinExistence type="inferred from homology"/>
<evidence type="ECO:0000313" key="10">
    <source>
        <dbReference type="Proteomes" id="UP001597502"/>
    </source>
</evidence>
<evidence type="ECO:0000256" key="6">
    <source>
        <dbReference type="RuleBase" id="RU003423"/>
    </source>
</evidence>
<dbReference type="InterPro" id="IPR036625">
    <property type="entry name" value="E3-bd_dom_sf"/>
</dbReference>
<evidence type="ECO:0000256" key="4">
    <source>
        <dbReference type="ARBA" id="ARBA00022823"/>
    </source>
</evidence>
<evidence type="ECO:0000256" key="3">
    <source>
        <dbReference type="ARBA" id="ARBA00022679"/>
    </source>
</evidence>
<name>A0ABW5V1A1_9BACI</name>
<dbReference type="EC" id="2.3.1.-" evidence="6"/>
<dbReference type="InterPro" id="IPR004167">
    <property type="entry name" value="PSBD"/>
</dbReference>
<sequence>MSFQFRLPDIGEGIAESEIVKWFVTVGGTIEEDDSLLEIQNDKTVMELPSPVSGTVSKIFFEVGEVAKVGEVIIEIETEGTGSIEQLETSEADALNDSVQEKTKVEEQEAINTAANKKQGGMDTDIRLMAIPSVRRYAREKGVDIRTINPTGKNNRVTKEDIDMFISGESTTTTNDSVQNDTFTVVQTKKTEIKQDLTESTSPPQVTENSVKMSSTRKAIAKAMVKSKTTAPHVTVFDAVDVSKLIEHRKKSKERAIEQGVKLTFMPYIVKALVAVLRKHPALNAYVNEQADEIVYRNCFNIGVATNTDQGLFVPNIKEANMKTILQIAQEIMKYTDKAKKGELGAQDMRNGSTTITNVGAAATNGVWSTPIINYPEVSILGIGRIEHEAVVNEDKEIVAAPIMKLSFSFDHRVIDGVTAQEAINDLKELIADPEILLVEG</sequence>